<evidence type="ECO:0000256" key="2">
    <source>
        <dbReference type="ARBA" id="ARBA00005594"/>
    </source>
</evidence>
<dbReference type="Pfam" id="PF01406">
    <property type="entry name" value="tRNA-synt_1e"/>
    <property type="match status" value="1"/>
</dbReference>
<evidence type="ECO:0000313" key="15">
    <source>
        <dbReference type="EMBL" id="AFZ71003.1"/>
    </source>
</evidence>
<evidence type="ECO:0000256" key="8">
    <source>
        <dbReference type="ARBA" id="ARBA00022840"/>
    </source>
</evidence>
<dbReference type="InterPro" id="IPR014729">
    <property type="entry name" value="Rossmann-like_a/b/a_fold"/>
</dbReference>
<keyword evidence="9 12" id="KW-0648">Protein biosynthesis</keyword>
<feature type="binding site" evidence="12">
    <location>
        <position position="28"/>
    </location>
    <ligand>
        <name>Zn(2+)</name>
        <dbReference type="ChEBI" id="CHEBI:29105"/>
    </ligand>
</feature>
<evidence type="ECO:0000313" key="16">
    <source>
        <dbReference type="Proteomes" id="UP000010469"/>
    </source>
</evidence>
<dbReference type="RefSeq" id="WP_015232900.1">
    <property type="nucleotide sequence ID" value="NC_019791.1"/>
</dbReference>
<dbReference type="GO" id="GO:0006423">
    <property type="term" value="P:cysteinyl-tRNA aminoacylation"/>
    <property type="evidence" value="ECO:0007669"/>
    <property type="project" value="UniProtKB-UniRule"/>
</dbReference>
<keyword evidence="10 12" id="KW-0030">Aminoacyl-tRNA synthetase</keyword>
<dbReference type="PANTHER" id="PTHR10890:SF3">
    <property type="entry name" value="CYSTEINE--TRNA LIGASE, CYTOPLASMIC"/>
    <property type="match status" value="1"/>
</dbReference>
<comment type="cofactor">
    <cofactor evidence="12">
        <name>Zn(2+)</name>
        <dbReference type="ChEBI" id="CHEBI:29105"/>
    </cofactor>
    <text evidence="12">Binds 1 zinc ion per subunit.</text>
</comment>
<dbReference type="InParanoid" id="L0AAQ9"/>
<feature type="binding site" evidence="12">
    <location>
        <position position="232"/>
    </location>
    <ligand>
        <name>Zn(2+)</name>
        <dbReference type="ChEBI" id="CHEBI:29105"/>
    </ligand>
</feature>
<evidence type="ECO:0000256" key="13">
    <source>
        <dbReference type="SAM" id="Coils"/>
    </source>
</evidence>
<keyword evidence="7 12" id="KW-0862">Zinc</keyword>
<feature type="coiled-coil region" evidence="13">
    <location>
        <begin position="301"/>
        <end position="328"/>
    </location>
</feature>
<dbReference type="EMBL" id="CP003378">
    <property type="protein sequence ID" value="AFZ71003.1"/>
    <property type="molecule type" value="Genomic_DNA"/>
</dbReference>
<comment type="subcellular location">
    <subcellularLocation>
        <location evidence="1 12">Cytoplasm</location>
    </subcellularLocation>
</comment>
<keyword evidence="3 12" id="KW-0963">Cytoplasm</keyword>
<evidence type="ECO:0000256" key="3">
    <source>
        <dbReference type="ARBA" id="ARBA00022490"/>
    </source>
</evidence>
<name>L0AAQ9_CALLD</name>
<keyword evidence="6 12" id="KW-0547">Nucleotide-binding</keyword>
<dbReference type="SUPFAM" id="SSF47323">
    <property type="entry name" value="Anticodon-binding domain of a subclass of class I aminoacyl-tRNA synthetases"/>
    <property type="match status" value="1"/>
</dbReference>
<keyword evidence="5 12" id="KW-0479">Metal-binding</keyword>
<evidence type="ECO:0000256" key="7">
    <source>
        <dbReference type="ARBA" id="ARBA00022833"/>
    </source>
</evidence>
<dbReference type="SUPFAM" id="SSF52374">
    <property type="entry name" value="Nucleotidylyl transferase"/>
    <property type="match status" value="1"/>
</dbReference>
<dbReference type="InterPro" id="IPR032678">
    <property type="entry name" value="tRNA-synt_1_cat_dom"/>
</dbReference>
<dbReference type="GeneID" id="14212549"/>
<sequence length="476" mass="55641">MLRIQNTYGKKVEIFNPWNESIVNMYVCGPTVYDYTHIGHARTFVVFDAIKRYLSLKGYNIVYVQNITDIDDKIINRAKEKNVPWQEIANTYAIDYLNNLNKLNIKIDIHPRVTNHINEIINFIQNLIDKGYAYVSQSGSVYFSVDKYPNYGRLSNNFNKAYWNQGEGIVSEKKNPYDFALWKSYKEGEPYWESPWGKGRPGWHIECSVMSSRYLGNKIDIHGGGSDLIFPHHENEIAQSEAYFGSSPWVKYWLHTSMLTIKGEKMSKSLGNIISLNDAINTWGSNVLRLWLLSSHYRAIIEYSEQSLNQAKRLYERLNALSQEIVKRLKKEEYTSYMNNDDLEAFNNLKELISKWHDAMDNDFNMSEAIRYVWDLTDLYYKKIQNSESYALISYTYKVLQDMNKVYGVLDDVLTLDLHIEKNLTPELIDLILEVRKQLRENKLYDLADQIRSKLSSIGVKIIDKGNKSDYLITNE</sequence>
<dbReference type="InterPro" id="IPR024909">
    <property type="entry name" value="Cys-tRNA/MSH_ligase"/>
</dbReference>
<proteinExistence type="inferred from homology"/>
<evidence type="ECO:0000256" key="6">
    <source>
        <dbReference type="ARBA" id="ARBA00022741"/>
    </source>
</evidence>
<evidence type="ECO:0000256" key="11">
    <source>
        <dbReference type="ARBA" id="ARBA00047398"/>
    </source>
</evidence>
<feature type="domain" description="tRNA synthetases class I catalytic" evidence="14">
    <location>
        <begin position="15"/>
        <end position="312"/>
    </location>
</feature>
<comment type="similarity">
    <text evidence="2 12">Belongs to the class-I aminoacyl-tRNA synthetase family.</text>
</comment>
<accession>L0AAQ9</accession>
<dbReference type="FunFam" id="3.40.50.620:FF:000130">
    <property type="entry name" value="Cysteine--tRNA ligase"/>
    <property type="match status" value="1"/>
</dbReference>
<organism evidence="15 16">
    <name type="scientific">Caldisphaera lagunensis (strain DSM 15908 / JCM 11604 / ANMR 0165 / IC-154)</name>
    <dbReference type="NCBI Taxonomy" id="1056495"/>
    <lineage>
        <taxon>Archaea</taxon>
        <taxon>Thermoproteota</taxon>
        <taxon>Thermoprotei</taxon>
        <taxon>Acidilobales</taxon>
        <taxon>Caldisphaeraceae</taxon>
        <taxon>Caldisphaera</taxon>
    </lineage>
</organism>
<dbReference type="NCBIfam" id="TIGR00435">
    <property type="entry name" value="cysS"/>
    <property type="match status" value="1"/>
</dbReference>
<keyword evidence="13" id="KW-0175">Coiled coil</keyword>
<dbReference type="GO" id="GO:0008270">
    <property type="term" value="F:zinc ion binding"/>
    <property type="evidence" value="ECO:0007669"/>
    <property type="project" value="UniProtKB-UniRule"/>
</dbReference>
<evidence type="ECO:0000259" key="14">
    <source>
        <dbReference type="Pfam" id="PF01406"/>
    </source>
</evidence>
<feature type="binding site" evidence="12">
    <location>
        <position position="268"/>
    </location>
    <ligand>
        <name>ATP</name>
        <dbReference type="ChEBI" id="CHEBI:30616"/>
    </ligand>
</feature>
<feature type="short sequence motif" description="'HIGH' region" evidence="12">
    <location>
        <begin position="30"/>
        <end position="40"/>
    </location>
</feature>
<dbReference type="AlphaFoldDB" id="L0AAQ9"/>
<keyword evidence="16" id="KW-1185">Reference proteome</keyword>
<dbReference type="InterPro" id="IPR009080">
    <property type="entry name" value="tRNAsynth_Ia_anticodon-bd"/>
</dbReference>
<dbReference type="PANTHER" id="PTHR10890">
    <property type="entry name" value="CYSTEINYL-TRNA SYNTHETASE"/>
    <property type="match status" value="1"/>
</dbReference>
<feature type="short sequence motif" description="'KMSKS' region" evidence="12">
    <location>
        <begin position="265"/>
        <end position="269"/>
    </location>
</feature>
<protein>
    <recommendedName>
        <fullName evidence="12">Cysteine--tRNA ligase</fullName>
        <ecNumber evidence="12">6.1.1.16</ecNumber>
    </recommendedName>
    <alternativeName>
        <fullName evidence="12">Cysteinyl-tRNA synthetase</fullName>
        <shortName evidence="12">CysRS</shortName>
    </alternativeName>
</protein>
<dbReference type="Proteomes" id="UP000010469">
    <property type="component" value="Chromosome"/>
</dbReference>
<dbReference type="HOGENOM" id="CLU_013528_0_1_2"/>
<dbReference type="GO" id="GO:0005737">
    <property type="term" value="C:cytoplasm"/>
    <property type="evidence" value="ECO:0007669"/>
    <property type="project" value="UniProtKB-SubCell"/>
</dbReference>
<dbReference type="GO" id="GO:0005524">
    <property type="term" value="F:ATP binding"/>
    <property type="evidence" value="ECO:0007669"/>
    <property type="project" value="UniProtKB-UniRule"/>
</dbReference>
<evidence type="ECO:0000256" key="10">
    <source>
        <dbReference type="ARBA" id="ARBA00023146"/>
    </source>
</evidence>
<dbReference type="HAMAP" id="MF_00041">
    <property type="entry name" value="Cys_tRNA_synth"/>
    <property type="match status" value="1"/>
</dbReference>
<keyword evidence="8 12" id="KW-0067">ATP-binding</keyword>
<reference evidence="15" key="1">
    <citation type="submission" date="2012-03" db="EMBL/GenBank/DDBJ databases">
        <title>Complete genome of Caldisphaera lagunensis DSM 15908.</title>
        <authorList>
            <consortium name="US DOE Joint Genome Institute (JGI-PGF)"/>
            <person name="Lucas S."/>
            <person name="Copeland A."/>
            <person name="Lapidus A."/>
            <person name="Glavina del Rio T."/>
            <person name="Dalin E."/>
            <person name="Tice H."/>
            <person name="Bruce D."/>
            <person name="Goodwin L."/>
            <person name="Pitluck S."/>
            <person name="Peters L."/>
            <person name="Mikhailova N."/>
            <person name="Teshima H."/>
            <person name="Kyrpides N."/>
            <person name="Mavromatis K."/>
            <person name="Ivanova N."/>
            <person name="Brettin T."/>
            <person name="Detter J.C."/>
            <person name="Han C."/>
            <person name="Larimer F."/>
            <person name="Land M."/>
            <person name="Hauser L."/>
            <person name="Markowitz V."/>
            <person name="Cheng J.-F."/>
            <person name="Hugenholtz P."/>
            <person name="Woyke T."/>
            <person name="Wu D."/>
            <person name="Spring S."/>
            <person name="Schroeder M."/>
            <person name="Brambilla E."/>
            <person name="Klenk H.-P."/>
            <person name="Eisen J.A."/>
        </authorList>
    </citation>
    <scope>NUCLEOTIDE SEQUENCE</scope>
    <source>
        <strain evidence="15">DSM 15908</strain>
    </source>
</reference>
<dbReference type="KEGG" id="clg:Calag_1289"/>
<dbReference type="STRING" id="1056495.Calag_1289"/>
<dbReference type="Gene3D" id="1.20.120.1910">
    <property type="entry name" value="Cysteine-tRNA ligase, C-terminal anti-codon recognition domain"/>
    <property type="match status" value="1"/>
</dbReference>
<feature type="binding site" evidence="12">
    <location>
        <position position="207"/>
    </location>
    <ligand>
        <name>Zn(2+)</name>
        <dbReference type="ChEBI" id="CHEBI:29105"/>
    </ligand>
</feature>
<evidence type="ECO:0000256" key="12">
    <source>
        <dbReference type="HAMAP-Rule" id="MF_00041"/>
    </source>
</evidence>
<dbReference type="GO" id="GO:0004817">
    <property type="term" value="F:cysteine-tRNA ligase activity"/>
    <property type="evidence" value="ECO:0007669"/>
    <property type="project" value="UniProtKB-UniRule"/>
</dbReference>
<dbReference type="InterPro" id="IPR015803">
    <property type="entry name" value="Cys-tRNA-ligase"/>
</dbReference>
<dbReference type="eggNOG" id="arCOG00486">
    <property type="taxonomic scope" value="Archaea"/>
</dbReference>
<dbReference type="EC" id="6.1.1.16" evidence="12"/>
<evidence type="ECO:0000256" key="4">
    <source>
        <dbReference type="ARBA" id="ARBA00022598"/>
    </source>
</evidence>
<dbReference type="FunCoup" id="L0AAQ9">
    <property type="interactions" value="165"/>
</dbReference>
<dbReference type="CDD" id="cd00672">
    <property type="entry name" value="CysRS_core"/>
    <property type="match status" value="1"/>
</dbReference>
<comment type="catalytic activity">
    <reaction evidence="11 12">
        <text>tRNA(Cys) + L-cysteine + ATP = L-cysteinyl-tRNA(Cys) + AMP + diphosphate</text>
        <dbReference type="Rhea" id="RHEA:17773"/>
        <dbReference type="Rhea" id="RHEA-COMP:9661"/>
        <dbReference type="Rhea" id="RHEA-COMP:9679"/>
        <dbReference type="ChEBI" id="CHEBI:30616"/>
        <dbReference type="ChEBI" id="CHEBI:33019"/>
        <dbReference type="ChEBI" id="CHEBI:35235"/>
        <dbReference type="ChEBI" id="CHEBI:78442"/>
        <dbReference type="ChEBI" id="CHEBI:78517"/>
        <dbReference type="ChEBI" id="CHEBI:456215"/>
        <dbReference type="EC" id="6.1.1.16"/>
    </reaction>
</comment>
<dbReference type="Gene3D" id="3.40.50.620">
    <property type="entry name" value="HUPs"/>
    <property type="match status" value="1"/>
</dbReference>
<dbReference type="PRINTS" id="PR00983">
    <property type="entry name" value="TRNASYNTHCYS"/>
</dbReference>
<feature type="binding site" evidence="12">
    <location>
        <position position="236"/>
    </location>
    <ligand>
        <name>Zn(2+)</name>
        <dbReference type="ChEBI" id="CHEBI:29105"/>
    </ligand>
</feature>
<evidence type="ECO:0000256" key="9">
    <source>
        <dbReference type="ARBA" id="ARBA00022917"/>
    </source>
</evidence>
<keyword evidence="4 12" id="KW-0436">Ligase</keyword>
<evidence type="ECO:0000256" key="5">
    <source>
        <dbReference type="ARBA" id="ARBA00022723"/>
    </source>
</evidence>
<gene>
    <name evidence="12" type="primary">cysS</name>
    <name evidence="15" type="ordered locus">Calag_1289</name>
</gene>
<evidence type="ECO:0000256" key="1">
    <source>
        <dbReference type="ARBA" id="ARBA00004496"/>
    </source>
</evidence>